<name>A0A5C5YQZ8_9BACT</name>
<evidence type="ECO:0000313" key="3">
    <source>
        <dbReference type="Proteomes" id="UP000318478"/>
    </source>
</evidence>
<organism evidence="2 3">
    <name type="scientific">Posidoniimonas polymericola</name>
    <dbReference type="NCBI Taxonomy" id="2528002"/>
    <lineage>
        <taxon>Bacteria</taxon>
        <taxon>Pseudomonadati</taxon>
        <taxon>Planctomycetota</taxon>
        <taxon>Planctomycetia</taxon>
        <taxon>Pirellulales</taxon>
        <taxon>Lacipirellulaceae</taxon>
        <taxon>Posidoniimonas</taxon>
    </lineage>
</organism>
<keyword evidence="3" id="KW-1185">Reference proteome</keyword>
<dbReference type="InterPro" id="IPR011050">
    <property type="entry name" value="Pectin_lyase_fold/virulence"/>
</dbReference>
<reference evidence="2 3" key="1">
    <citation type="submission" date="2019-02" db="EMBL/GenBank/DDBJ databases">
        <title>Deep-cultivation of Planctomycetes and their phenomic and genomic characterization uncovers novel biology.</title>
        <authorList>
            <person name="Wiegand S."/>
            <person name="Jogler M."/>
            <person name="Boedeker C."/>
            <person name="Pinto D."/>
            <person name="Vollmers J."/>
            <person name="Rivas-Marin E."/>
            <person name="Kohn T."/>
            <person name="Peeters S.H."/>
            <person name="Heuer A."/>
            <person name="Rast P."/>
            <person name="Oberbeckmann S."/>
            <person name="Bunk B."/>
            <person name="Jeske O."/>
            <person name="Meyerdierks A."/>
            <person name="Storesund J.E."/>
            <person name="Kallscheuer N."/>
            <person name="Luecker S."/>
            <person name="Lage O.M."/>
            <person name="Pohl T."/>
            <person name="Merkel B.J."/>
            <person name="Hornburger P."/>
            <person name="Mueller R.-W."/>
            <person name="Bruemmer F."/>
            <person name="Labrenz M."/>
            <person name="Spormann A.M."/>
            <person name="Op Den Camp H."/>
            <person name="Overmann J."/>
            <person name="Amann R."/>
            <person name="Jetten M.S.M."/>
            <person name="Mascher T."/>
            <person name="Medema M.H."/>
            <person name="Devos D.P."/>
            <person name="Kaster A.-K."/>
            <person name="Ovreas L."/>
            <person name="Rohde M."/>
            <person name="Galperin M.Y."/>
            <person name="Jogler C."/>
        </authorList>
    </citation>
    <scope>NUCLEOTIDE SEQUENCE [LARGE SCALE GENOMIC DNA]</scope>
    <source>
        <strain evidence="2 3">Pla123a</strain>
    </source>
</reference>
<dbReference type="EMBL" id="SJPO01000004">
    <property type="protein sequence ID" value="TWT77361.1"/>
    <property type="molecule type" value="Genomic_DNA"/>
</dbReference>
<sequence length="308" mass="31585" precursor="true">MPAPRNACFAATALLLLTGAAWGFEVPGEAVINVPPDPTPSVLTAGQTLNLSGELYIDLDDTLVAQSGSVVNFLDGSHIEGGGYLFAEAGSVANLYGGTLYDYAGFAGELNVFGGGYFGYQASNTDQVLIAGGDNSVIFDNVGARMTGGEIYLIAGNGSTFEMQGGALKGIESYDELIVNITGGEILGGGFLGSDTKVTISGGLLADPRSGSFEYAGSGVLSLVGSDFAIDGLPLPRLAPGEAIEIPQRGVELTATLQDGSPFTYPLNWPDQTYRVVGGVPTPGGLALLGPAALFAMRRSFGRERAAP</sequence>
<proteinExistence type="predicted"/>
<evidence type="ECO:0000256" key="1">
    <source>
        <dbReference type="SAM" id="SignalP"/>
    </source>
</evidence>
<dbReference type="AlphaFoldDB" id="A0A5C5YQZ8"/>
<accession>A0A5C5YQZ8</accession>
<keyword evidence="1" id="KW-0732">Signal</keyword>
<feature type="chain" id="PRO_5023093387" description="Autotransporter-associated beta strand repeat protein" evidence="1">
    <location>
        <begin position="24"/>
        <end position="308"/>
    </location>
</feature>
<dbReference type="SUPFAM" id="SSF51126">
    <property type="entry name" value="Pectin lyase-like"/>
    <property type="match status" value="1"/>
</dbReference>
<gene>
    <name evidence="2" type="ORF">Pla123a_20220</name>
</gene>
<protein>
    <recommendedName>
        <fullName evidence="4">Autotransporter-associated beta strand repeat protein</fullName>
    </recommendedName>
</protein>
<evidence type="ECO:0000313" key="2">
    <source>
        <dbReference type="EMBL" id="TWT77361.1"/>
    </source>
</evidence>
<feature type="signal peptide" evidence="1">
    <location>
        <begin position="1"/>
        <end position="23"/>
    </location>
</feature>
<evidence type="ECO:0008006" key="4">
    <source>
        <dbReference type="Google" id="ProtNLM"/>
    </source>
</evidence>
<dbReference type="RefSeq" id="WP_146586431.1">
    <property type="nucleotide sequence ID" value="NZ_SJPO01000004.1"/>
</dbReference>
<comment type="caution">
    <text evidence="2">The sequence shown here is derived from an EMBL/GenBank/DDBJ whole genome shotgun (WGS) entry which is preliminary data.</text>
</comment>
<dbReference type="Proteomes" id="UP000318478">
    <property type="component" value="Unassembled WGS sequence"/>
</dbReference>